<feature type="compositionally biased region" description="Low complexity" evidence="5">
    <location>
        <begin position="41"/>
        <end position="62"/>
    </location>
</feature>
<feature type="compositionally biased region" description="Basic residues" evidence="5">
    <location>
        <begin position="63"/>
        <end position="74"/>
    </location>
</feature>
<dbReference type="GO" id="GO:0006508">
    <property type="term" value="P:proteolysis"/>
    <property type="evidence" value="ECO:0007669"/>
    <property type="project" value="UniProtKB-KW"/>
</dbReference>
<keyword evidence="3 7" id="KW-0378">Hydrolase</keyword>
<reference evidence="7 8" key="1">
    <citation type="submission" date="2020-02" db="EMBL/GenBank/DDBJ databases">
        <title>Geodermatophilus sabuli CPCC 205279 I12A-02694.</title>
        <authorList>
            <person name="Jiang Z."/>
        </authorList>
    </citation>
    <scope>NUCLEOTIDE SEQUENCE [LARGE SCALE GENOMIC DNA]</scope>
    <source>
        <strain evidence="7 8">I12A-02694</strain>
    </source>
</reference>
<dbReference type="PROSITE" id="PS51935">
    <property type="entry name" value="NLPC_P60"/>
    <property type="match status" value="1"/>
</dbReference>
<dbReference type="Pfam" id="PF02557">
    <property type="entry name" value="VanY"/>
    <property type="match status" value="1"/>
</dbReference>
<dbReference type="InterPro" id="IPR009045">
    <property type="entry name" value="Zn_M74/Hedgehog-like"/>
</dbReference>
<dbReference type="Gene3D" id="3.30.1380.10">
    <property type="match status" value="1"/>
</dbReference>
<feature type="region of interest" description="Disordered" evidence="5">
    <location>
        <begin position="1"/>
        <end position="101"/>
    </location>
</feature>
<keyword evidence="4" id="KW-0788">Thiol protease</keyword>
<dbReference type="Pfam" id="PF00877">
    <property type="entry name" value="NLPC_P60"/>
    <property type="match status" value="1"/>
</dbReference>
<feature type="compositionally biased region" description="Low complexity" evidence="5">
    <location>
        <begin position="1"/>
        <end position="16"/>
    </location>
</feature>
<evidence type="ECO:0000313" key="7">
    <source>
        <dbReference type="EMBL" id="NEK57850.1"/>
    </source>
</evidence>
<name>A0A7K3VZM7_9ACTN</name>
<dbReference type="EMBL" id="JAAGWF010000008">
    <property type="protein sequence ID" value="NEK57850.1"/>
    <property type="molecule type" value="Genomic_DNA"/>
</dbReference>
<feature type="domain" description="NlpC/P60" evidence="6">
    <location>
        <begin position="373"/>
        <end position="493"/>
    </location>
</feature>
<dbReference type="AlphaFoldDB" id="A0A7K3VZM7"/>
<dbReference type="SUPFAM" id="SSF54001">
    <property type="entry name" value="Cysteine proteinases"/>
    <property type="match status" value="1"/>
</dbReference>
<comment type="caution">
    <text evidence="7">The sequence shown here is derived from an EMBL/GenBank/DDBJ whole genome shotgun (WGS) entry which is preliminary data.</text>
</comment>
<dbReference type="CDD" id="cd14814">
    <property type="entry name" value="Peptidase_M15"/>
    <property type="match status" value="1"/>
</dbReference>
<dbReference type="InterPro" id="IPR003709">
    <property type="entry name" value="VanY-like_core_dom"/>
</dbReference>
<evidence type="ECO:0000256" key="3">
    <source>
        <dbReference type="ARBA" id="ARBA00022801"/>
    </source>
</evidence>
<dbReference type="InterPro" id="IPR038765">
    <property type="entry name" value="Papain-like_cys_pep_sf"/>
</dbReference>
<dbReference type="Proteomes" id="UP000470246">
    <property type="component" value="Unassembled WGS sequence"/>
</dbReference>
<dbReference type="SUPFAM" id="SSF55166">
    <property type="entry name" value="Hedgehog/DD-peptidase"/>
    <property type="match status" value="1"/>
</dbReference>
<comment type="similarity">
    <text evidence="1">Belongs to the peptidase C40 family.</text>
</comment>
<evidence type="ECO:0000256" key="5">
    <source>
        <dbReference type="SAM" id="MobiDB-lite"/>
    </source>
</evidence>
<dbReference type="PANTHER" id="PTHR47359:SF3">
    <property type="entry name" value="NLP_P60 DOMAIN-CONTAINING PROTEIN-RELATED"/>
    <property type="match status" value="1"/>
</dbReference>
<proteinExistence type="inferred from homology"/>
<dbReference type="InterPro" id="IPR051794">
    <property type="entry name" value="PG_Endopeptidase_C40"/>
</dbReference>
<evidence type="ECO:0000259" key="6">
    <source>
        <dbReference type="PROSITE" id="PS51935"/>
    </source>
</evidence>
<dbReference type="Gene3D" id="3.90.1720.10">
    <property type="entry name" value="endopeptidase domain like (from Nostoc punctiforme)"/>
    <property type="match status" value="1"/>
</dbReference>
<accession>A0A7K3VZM7</accession>
<dbReference type="InterPro" id="IPR000064">
    <property type="entry name" value="NLP_P60_dom"/>
</dbReference>
<dbReference type="GO" id="GO:0008234">
    <property type="term" value="F:cysteine-type peptidase activity"/>
    <property type="evidence" value="ECO:0007669"/>
    <property type="project" value="UniProtKB-KW"/>
</dbReference>
<keyword evidence="8" id="KW-1185">Reference proteome</keyword>
<dbReference type="PANTHER" id="PTHR47359">
    <property type="entry name" value="PEPTIDOGLYCAN DL-ENDOPEPTIDASE CWLO"/>
    <property type="match status" value="1"/>
</dbReference>
<feature type="compositionally biased region" description="Polar residues" evidence="5">
    <location>
        <begin position="21"/>
        <end position="30"/>
    </location>
</feature>
<sequence>MLASAREAAARRTGARPSSAGRPSTRTSPAGTARSRPPLTPAQAKALEAALAARTAGSTTGRPARRPAPGRRGRPTAGKPARTSRRKPGSRRTEPGTGTRRWRLRLSLAALGLALPVLAGLVFPGTQATGTAAEPTGTPDLALTAHSRMTDGAARYRSLEQDLAARRAELASAQEAERAARARVAAERAAVGARAAALYRSTPESRHPLLTLDLDDPAAAPDVLHESSVAERADRDLERTVVRAGRAGTDLELAVHRVATAQAAVAAIEAQAAGVLADLRAEAGGLPADVAARLTTVGAVPVPAQEGAQQALRRWQDLLGTLAAAGIRPPSAASLADPAALPPGFSPALDGEGQPVPGVAWSVAGNRPVTVLPAETVAAVSSALAQVGKPYVPGGVGPDAYDCGGLAAGAWLLAGHAVPTSAADQWRTGSAVPLSQLQIGDLVFADGGSDVGIYLGEGQVVGASAATYQVGVRPLSDVTGAVRVTLAAAAQPNAALPAGTSGRSACGAVPPPPGPVSPAWGGWTNGGIPAPALCSIARGHALRCDAAAGYAALAEAFTAAFERPLCITDSYRSLAAQVTAFRTKPALAAVPGTSNHGWALAIDLCGGVNVAGTPQSAWMAANAGRFGFVQPDWARPGGEKPEPWHWEFGHLA</sequence>
<evidence type="ECO:0000256" key="4">
    <source>
        <dbReference type="ARBA" id="ARBA00022807"/>
    </source>
</evidence>
<keyword evidence="2" id="KW-0645">Protease</keyword>
<evidence type="ECO:0000313" key="8">
    <source>
        <dbReference type="Proteomes" id="UP000470246"/>
    </source>
</evidence>
<protein>
    <submittedName>
        <fullName evidence="7">Hydrolase</fullName>
    </submittedName>
</protein>
<gene>
    <name evidence="7" type="ORF">GCU56_08195</name>
</gene>
<organism evidence="7 8">
    <name type="scientific">Geodermatophilus sabuli</name>
    <dbReference type="NCBI Taxonomy" id="1564158"/>
    <lineage>
        <taxon>Bacteria</taxon>
        <taxon>Bacillati</taxon>
        <taxon>Actinomycetota</taxon>
        <taxon>Actinomycetes</taxon>
        <taxon>Geodermatophilales</taxon>
        <taxon>Geodermatophilaceae</taxon>
        <taxon>Geodermatophilus</taxon>
    </lineage>
</organism>
<evidence type="ECO:0000256" key="2">
    <source>
        <dbReference type="ARBA" id="ARBA00022670"/>
    </source>
</evidence>
<evidence type="ECO:0000256" key="1">
    <source>
        <dbReference type="ARBA" id="ARBA00007074"/>
    </source>
</evidence>